<dbReference type="InterPro" id="IPR013083">
    <property type="entry name" value="Znf_RING/FYVE/PHD"/>
</dbReference>
<dbReference type="SMART" id="SM00184">
    <property type="entry name" value="RING"/>
    <property type="match status" value="1"/>
</dbReference>
<organism evidence="9 10">
    <name type="scientific">Striga asiatica</name>
    <name type="common">Asiatic witchweed</name>
    <name type="synonym">Buchnera asiatica</name>
    <dbReference type="NCBI Taxonomy" id="4170"/>
    <lineage>
        <taxon>Eukaryota</taxon>
        <taxon>Viridiplantae</taxon>
        <taxon>Streptophyta</taxon>
        <taxon>Embryophyta</taxon>
        <taxon>Tracheophyta</taxon>
        <taxon>Spermatophyta</taxon>
        <taxon>Magnoliopsida</taxon>
        <taxon>eudicotyledons</taxon>
        <taxon>Gunneridae</taxon>
        <taxon>Pentapetalae</taxon>
        <taxon>asterids</taxon>
        <taxon>lamiids</taxon>
        <taxon>Lamiales</taxon>
        <taxon>Orobanchaceae</taxon>
        <taxon>Buchnereae</taxon>
        <taxon>Striga</taxon>
    </lineage>
</organism>
<name>A0A5A7QQ70_STRAF</name>
<evidence type="ECO:0000256" key="6">
    <source>
        <dbReference type="SAM" id="MobiDB-lite"/>
    </source>
</evidence>
<dbReference type="GO" id="GO:0016020">
    <property type="term" value="C:membrane"/>
    <property type="evidence" value="ECO:0007669"/>
    <property type="project" value="UniProtKB-SubCell"/>
</dbReference>
<evidence type="ECO:0000256" key="1">
    <source>
        <dbReference type="ARBA" id="ARBA00004370"/>
    </source>
</evidence>
<evidence type="ECO:0000256" key="3">
    <source>
        <dbReference type="ARBA" id="ARBA00022771"/>
    </source>
</evidence>
<dbReference type="Pfam" id="PF17123">
    <property type="entry name" value="zf-RING_11"/>
    <property type="match status" value="1"/>
</dbReference>
<dbReference type="GO" id="GO:0008270">
    <property type="term" value="F:zinc ion binding"/>
    <property type="evidence" value="ECO:0007669"/>
    <property type="project" value="UniProtKB-KW"/>
</dbReference>
<keyword evidence="7" id="KW-1133">Transmembrane helix</keyword>
<evidence type="ECO:0000256" key="2">
    <source>
        <dbReference type="ARBA" id="ARBA00022723"/>
    </source>
</evidence>
<evidence type="ECO:0000256" key="4">
    <source>
        <dbReference type="ARBA" id="ARBA00022833"/>
    </source>
</evidence>
<dbReference type="InterPro" id="IPR001841">
    <property type="entry name" value="Znf_RING"/>
</dbReference>
<feature type="domain" description="RING-type" evidence="8">
    <location>
        <begin position="263"/>
        <end position="333"/>
    </location>
</feature>
<evidence type="ECO:0000313" key="9">
    <source>
        <dbReference type="EMBL" id="GER47022.1"/>
    </source>
</evidence>
<gene>
    <name evidence="9" type="ORF">STAS_24088</name>
</gene>
<dbReference type="SUPFAM" id="SSF57850">
    <property type="entry name" value="RING/U-box"/>
    <property type="match status" value="1"/>
</dbReference>
<reference evidence="10" key="1">
    <citation type="journal article" date="2019" name="Curr. Biol.">
        <title>Genome Sequence of Striga asiatica Provides Insight into the Evolution of Plant Parasitism.</title>
        <authorList>
            <person name="Yoshida S."/>
            <person name="Kim S."/>
            <person name="Wafula E.K."/>
            <person name="Tanskanen J."/>
            <person name="Kim Y.M."/>
            <person name="Honaas L."/>
            <person name="Yang Z."/>
            <person name="Spallek T."/>
            <person name="Conn C.E."/>
            <person name="Ichihashi Y."/>
            <person name="Cheong K."/>
            <person name="Cui S."/>
            <person name="Der J.P."/>
            <person name="Gundlach H."/>
            <person name="Jiao Y."/>
            <person name="Hori C."/>
            <person name="Ishida J.K."/>
            <person name="Kasahara H."/>
            <person name="Kiba T."/>
            <person name="Kim M.S."/>
            <person name="Koo N."/>
            <person name="Laohavisit A."/>
            <person name="Lee Y.H."/>
            <person name="Lumba S."/>
            <person name="McCourt P."/>
            <person name="Mortimer J.C."/>
            <person name="Mutuku J.M."/>
            <person name="Nomura T."/>
            <person name="Sasaki-Sekimoto Y."/>
            <person name="Seto Y."/>
            <person name="Wang Y."/>
            <person name="Wakatake T."/>
            <person name="Sakakibara H."/>
            <person name="Demura T."/>
            <person name="Yamaguchi S."/>
            <person name="Yoneyama K."/>
            <person name="Manabe R.I."/>
            <person name="Nelson D.C."/>
            <person name="Schulman A.H."/>
            <person name="Timko M.P."/>
            <person name="dePamphilis C.W."/>
            <person name="Choi D."/>
            <person name="Shirasu K."/>
        </authorList>
    </citation>
    <scope>NUCLEOTIDE SEQUENCE [LARGE SCALE GENOMIC DNA]</scope>
    <source>
        <strain evidence="10">cv. UVA1</strain>
    </source>
</reference>
<keyword evidence="5 7" id="KW-0472">Membrane</keyword>
<accession>A0A5A7QQ70</accession>
<comment type="caution">
    <text evidence="9">The sequence shown here is derived from an EMBL/GenBank/DDBJ whole genome shotgun (WGS) entry which is preliminary data.</text>
</comment>
<feature type="transmembrane region" description="Helical" evidence="7">
    <location>
        <begin position="101"/>
        <end position="132"/>
    </location>
</feature>
<proteinExistence type="predicted"/>
<dbReference type="PANTHER" id="PTHR46151">
    <property type="entry name" value="NEP1-INTERACTING PROTEIN-LIKE 2"/>
    <property type="match status" value="1"/>
</dbReference>
<dbReference type="PANTHER" id="PTHR46151:SF7">
    <property type="entry name" value="NEP1-INTERACTING PROTEIN 1"/>
    <property type="match status" value="1"/>
</dbReference>
<dbReference type="AlphaFoldDB" id="A0A5A7QQ70"/>
<feature type="non-terminal residue" evidence="9">
    <location>
        <position position="1"/>
    </location>
</feature>
<evidence type="ECO:0000256" key="7">
    <source>
        <dbReference type="SAM" id="Phobius"/>
    </source>
</evidence>
<keyword evidence="2" id="KW-0479">Metal-binding</keyword>
<comment type="subcellular location">
    <subcellularLocation>
        <location evidence="1">Membrane</location>
    </subcellularLocation>
</comment>
<protein>
    <submittedName>
        <fullName evidence="9">RING/U-box superfamily protein</fullName>
    </submittedName>
</protein>
<dbReference type="OrthoDB" id="767974at2759"/>
<evidence type="ECO:0000256" key="5">
    <source>
        <dbReference type="ARBA" id="ARBA00023136"/>
    </source>
</evidence>
<dbReference type="EMBL" id="BKCP01007737">
    <property type="protein sequence ID" value="GER47022.1"/>
    <property type="molecule type" value="Genomic_DNA"/>
</dbReference>
<feature type="region of interest" description="Disordered" evidence="6">
    <location>
        <begin position="480"/>
        <end position="500"/>
    </location>
</feature>
<dbReference type="Proteomes" id="UP000325081">
    <property type="component" value="Unassembled WGS sequence"/>
</dbReference>
<sequence>LKRLTNKDLDEIFSVKIINNNYIIRNLTGNGSPRITECSILFIQSALRRKSVNHILSLSLFDESMEFYAYPSHSFPPSPSSSAPAESYSSIGSVVSKIKDFVIFAVSAVVGNVCSAILTFFFAFVGTLLGAITGALIGQETESGFVRGASVGAISGAVFSIEVFESSLLLWQSDESGLGCLLYLIDVIASLLSGRLVRERIGPAMLSAVQSQIGAVEAPFEEVPNIFDTGGAKGLLVDSVERIPKFTISRDGSLDTSGDEASCSVCLQDFQLGETVRRLPHCHHMFHLPCIDTWLVSYEDIRTAIEMRFEAHSYGKERQRTQEDVQVLNPCECLQKICSLLDDMSRGLCSLIEVLTGRMINFEKTNLSMKRTIKELLPKSLSSPQELTRDAIQKEVEHVLTVSALAKEVVSNFIPEHEFDEDFARAYLEDFAGNNNFLCIPDDERVGRYQLHSSNSYDAKSESIGETKLVKRTSKRACKESKVVDSSHNANGFKSEEATS</sequence>
<keyword evidence="7" id="KW-0812">Transmembrane</keyword>
<keyword evidence="10" id="KW-1185">Reference proteome</keyword>
<evidence type="ECO:0000313" key="10">
    <source>
        <dbReference type="Proteomes" id="UP000325081"/>
    </source>
</evidence>
<keyword evidence="4" id="KW-0862">Zinc</keyword>
<evidence type="ECO:0000259" key="8">
    <source>
        <dbReference type="SMART" id="SM00184"/>
    </source>
</evidence>
<keyword evidence="3" id="KW-0863">Zinc-finger</keyword>
<dbReference type="Gene3D" id="3.30.40.10">
    <property type="entry name" value="Zinc/RING finger domain, C3HC4 (zinc finger)"/>
    <property type="match status" value="1"/>
</dbReference>